<comment type="caution">
    <text evidence="1">The sequence shown here is derived from an EMBL/GenBank/DDBJ whole genome shotgun (WGS) entry which is preliminary data.</text>
</comment>
<keyword evidence="2" id="KW-1185">Reference proteome</keyword>
<evidence type="ECO:0000313" key="1">
    <source>
        <dbReference type="EMBL" id="KAI0093894.1"/>
    </source>
</evidence>
<protein>
    <submittedName>
        <fullName evidence="1">Replication factor-A protein 1</fullName>
    </submittedName>
</protein>
<proteinExistence type="predicted"/>
<dbReference type="EMBL" id="MU274901">
    <property type="protein sequence ID" value="KAI0093894.1"/>
    <property type="molecule type" value="Genomic_DNA"/>
</dbReference>
<dbReference type="Proteomes" id="UP001055072">
    <property type="component" value="Unassembled WGS sequence"/>
</dbReference>
<evidence type="ECO:0000313" key="2">
    <source>
        <dbReference type="Proteomes" id="UP001055072"/>
    </source>
</evidence>
<organism evidence="1 2">
    <name type="scientific">Irpex rosettiformis</name>
    <dbReference type="NCBI Taxonomy" id="378272"/>
    <lineage>
        <taxon>Eukaryota</taxon>
        <taxon>Fungi</taxon>
        <taxon>Dikarya</taxon>
        <taxon>Basidiomycota</taxon>
        <taxon>Agaricomycotina</taxon>
        <taxon>Agaricomycetes</taxon>
        <taxon>Polyporales</taxon>
        <taxon>Irpicaceae</taxon>
        <taxon>Irpex</taxon>
    </lineage>
</organism>
<name>A0ACB8UIJ8_9APHY</name>
<sequence>MSFQLTSGICERIHNIKNDEEQEALTQTTPTLQVLSIKKVGPSTTAADRYRVIVSDGEHFLQAMLATQLNKFVEDDEVVKNSIIVIDKFTCNFVQDKRLLIILGMHPIHKATEKVGSPKALNNASEAATPTVQKPVSTTGTASTSTATQSHNASTSAPRQQQRNAKGQTIFPIESLSPYHNNWIIRARVTQKGDIRPYSNQKGEGKFFGVTFMDESGEIRGTAFNQAVDELYEKLQEGKVYYVSKAKVNLAKRKFSNVQNEYELSLERITEIEECRDGTAPSVRYNFVSLGDLQNIPKDTLCDVMGVVKEVGDSTELLSKFNKTVTKRELTIVDRTGFSVRLTLWGKQAEQFTQTDQPIVAWKGVKVTEFQGRSLSMISSSSMEVNPDIPTAHALRGWYDSAGNSQSFHAQSSGGFSQGPVTFDSSQIQLLNDVKESEMGTGDRAEFFSARATIMHIKNDNLAYAACQKENCNKKVIEQHDGWRCEKCDISFPKPSYRYILSMAVADCSGQAWLQGFNDAGQVVFGVPADELMELKDRDEEGFNKAVAKAIGYTFNFTCKAKQETFNERVRVRYGIQKILPLDYKEEAHNLKELLSSAWAQ</sequence>
<reference evidence="1" key="1">
    <citation type="journal article" date="2021" name="Environ. Microbiol.">
        <title>Gene family expansions and transcriptome signatures uncover fungal adaptations to wood decay.</title>
        <authorList>
            <person name="Hage H."/>
            <person name="Miyauchi S."/>
            <person name="Viragh M."/>
            <person name="Drula E."/>
            <person name="Min B."/>
            <person name="Chaduli D."/>
            <person name="Navarro D."/>
            <person name="Favel A."/>
            <person name="Norest M."/>
            <person name="Lesage-Meessen L."/>
            <person name="Balint B."/>
            <person name="Merenyi Z."/>
            <person name="de Eugenio L."/>
            <person name="Morin E."/>
            <person name="Martinez A.T."/>
            <person name="Baldrian P."/>
            <person name="Stursova M."/>
            <person name="Martinez M.J."/>
            <person name="Novotny C."/>
            <person name="Magnuson J.K."/>
            <person name="Spatafora J.W."/>
            <person name="Maurice S."/>
            <person name="Pangilinan J."/>
            <person name="Andreopoulos W."/>
            <person name="LaButti K."/>
            <person name="Hundley H."/>
            <person name="Na H."/>
            <person name="Kuo A."/>
            <person name="Barry K."/>
            <person name="Lipzen A."/>
            <person name="Henrissat B."/>
            <person name="Riley R."/>
            <person name="Ahrendt S."/>
            <person name="Nagy L.G."/>
            <person name="Grigoriev I.V."/>
            <person name="Martin F."/>
            <person name="Rosso M.N."/>
        </authorList>
    </citation>
    <scope>NUCLEOTIDE SEQUENCE</scope>
    <source>
        <strain evidence="1">CBS 384.51</strain>
    </source>
</reference>
<accession>A0ACB8UIJ8</accession>
<gene>
    <name evidence="1" type="ORF">BDY19DRAFT_982726</name>
</gene>